<proteinExistence type="predicted"/>
<dbReference type="InterPro" id="IPR010870">
    <property type="entry name" value="Porin_O/P"/>
</dbReference>
<keyword evidence="3" id="KW-1185">Reference proteome</keyword>
<name>A0ABU2Y9D5_9FLAO</name>
<dbReference type="RefSeq" id="WP_311593765.1">
    <property type="nucleotide sequence ID" value="NZ_JAVRHV010000005.1"/>
</dbReference>
<sequence length="396" mass="44820">MVKHYAVVLAALFAAVSVQSQKLSDTKFGKGMVNHVAKDSSWSVKFAPRIQMLSSTNWDYEDGNFGKANTSFLIRRARLKFDGFAFSPKFKYKIELGLSNRDISGGSIYTRDTPRIILDAVIKWNFHENFVLWAGQTKLPGNRERVISSANLQLVDRSLLNANFNIDRDIGLQLRHHFNLTDKFVVREIVSIAQGEGRNITYGNLGGHQFTGRLEFLPFGTFKSKGDYLGSSLQRESSVKLNFAIGFDHNNNAVKTRSNQGEFMITDDGFYETDINTVFIDAILKYKGFSFMAEYAKRTADDPIAKNSDNTPTGFVVREGTGLNIQSGYLFPKNWELTGRLSHVDVVDKDLTNQYTLGFSKYFAGHKLKIQSDLSYLNLDLLGDNLMYRLQLEVHF</sequence>
<reference evidence="2 3" key="1">
    <citation type="submission" date="2023-09" db="EMBL/GenBank/DDBJ databases">
        <authorList>
            <person name="Rey-Velasco X."/>
        </authorList>
    </citation>
    <scope>NUCLEOTIDE SEQUENCE [LARGE SCALE GENOMIC DNA]</scope>
    <source>
        <strain evidence="2 3">P050</strain>
    </source>
</reference>
<organism evidence="2 3">
    <name type="scientific">Urechidicola vernalis</name>
    <dbReference type="NCBI Taxonomy" id="3075600"/>
    <lineage>
        <taxon>Bacteria</taxon>
        <taxon>Pseudomonadati</taxon>
        <taxon>Bacteroidota</taxon>
        <taxon>Flavobacteriia</taxon>
        <taxon>Flavobacteriales</taxon>
        <taxon>Flavobacteriaceae</taxon>
        <taxon>Urechidicola</taxon>
    </lineage>
</organism>
<evidence type="ECO:0000313" key="2">
    <source>
        <dbReference type="EMBL" id="MDT0553678.1"/>
    </source>
</evidence>
<dbReference type="SUPFAM" id="SSF56935">
    <property type="entry name" value="Porins"/>
    <property type="match status" value="1"/>
</dbReference>
<evidence type="ECO:0000313" key="3">
    <source>
        <dbReference type="Proteomes" id="UP001252186"/>
    </source>
</evidence>
<dbReference type="EMBL" id="JAVRHV010000005">
    <property type="protein sequence ID" value="MDT0553678.1"/>
    <property type="molecule type" value="Genomic_DNA"/>
</dbReference>
<keyword evidence="1" id="KW-0732">Signal</keyword>
<feature type="signal peptide" evidence="1">
    <location>
        <begin position="1"/>
        <end position="20"/>
    </location>
</feature>
<dbReference type="Pfam" id="PF07396">
    <property type="entry name" value="Porin_O_P"/>
    <property type="match status" value="1"/>
</dbReference>
<dbReference type="InterPro" id="IPR023614">
    <property type="entry name" value="Porin_dom_sf"/>
</dbReference>
<dbReference type="Proteomes" id="UP001252186">
    <property type="component" value="Unassembled WGS sequence"/>
</dbReference>
<feature type="chain" id="PRO_5045371512" evidence="1">
    <location>
        <begin position="21"/>
        <end position="396"/>
    </location>
</feature>
<comment type="caution">
    <text evidence="2">The sequence shown here is derived from an EMBL/GenBank/DDBJ whole genome shotgun (WGS) entry which is preliminary data.</text>
</comment>
<evidence type="ECO:0000256" key="1">
    <source>
        <dbReference type="SAM" id="SignalP"/>
    </source>
</evidence>
<accession>A0ABU2Y9D5</accession>
<protein>
    <submittedName>
        <fullName evidence="2">Porin</fullName>
    </submittedName>
</protein>
<dbReference type="Gene3D" id="2.40.160.10">
    <property type="entry name" value="Porin"/>
    <property type="match status" value="1"/>
</dbReference>
<gene>
    <name evidence="2" type="ORF">RM519_10510</name>
</gene>